<proteinExistence type="predicted"/>
<evidence type="ECO:0000313" key="2">
    <source>
        <dbReference type="EMBL" id="ABW25431.1"/>
    </source>
</evidence>
<dbReference type="OrthoDB" id="9815923at2"/>
<evidence type="ECO:0000313" key="3">
    <source>
        <dbReference type="Proteomes" id="UP000000268"/>
    </source>
</evidence>
<dbReference type="AlphaFoldDB" id="B0C9Z1"/>
<dbReference type="Gene3D" id="3.90.550.10">
    <property type="entry name" value="Spore Coat Polysaccharide Biosynthesis Protein SpsA, Chain A"/>
    <property type="match status" value="1"/>
</dbReference>
<feature type="domain" description="Glycosyltransferase 2-like" evidence="1">
    <location>
        <begin position="6"/>
        <end position="103"/>
    </location>
</feature>
<dbReference type="HOGENOM" id="CLU_065962_0_0_3"/>
<accession>B0C9Z1</accession>
<dbReference type="STRING" id="329726.AM1_0373"/>
<dbReference type="CAZy" id="GT2">
    <property type="family name" value="Glycosyltransferase Family 2"/>
</dbReference>
<keyword evidence="3" id="KW-1185">Reference proteome</keyword>
<dbReference type="PANTHER" id="PTHR43630">
    <property type="entry name" value="POLY-BETA-1,6-N-ACETYL-D-GLUCOSAMINE SYNTHASE"/>
    <property type="match status" value="1"/>
</dbReference>
<organism evidence="2 3">
    <name type="scientific">Acaryochloris marina (strain MBIC 11017)</name>
    <dbReference type="NCBI Taxonomy" id="329726"/>
    <lineage>
        <taxon>Bacteria</taxon>
        <taxon>Bacillati</taxon>
        <taxon>Cyanobacteriota</taxon>
        <taxon>Cyanophyceae</taxon>
        <taxon>Acaryochloridales</taxon>
        <taxon>Acaryochloridaceae</taxon>
        <taxon>Acaryochloris</taxon>
    </lineage>
</organism>
<dbReference type="EMBL" id="CP000828">
    <property type="protein sequence ID" value="ABW25431.1"/>
    <property type="molecule type" value="Genomic_DNA"/>
</dbReference>
<dbReference type="SUPFAM" id="SSF53448">
    <property type="entry name" value="Nucleotide-diphospho-sugar transferases"/>
    <property type="match status" value="1"/>
</dbReference>
<sequence>MKIPVSILILTKNEEKDLSGCLESVTWSDDIYVYDAYSSDKTVAIANEYGANVIKNPSFSHNILFGGNESEYRNWGLRNISFQYQWVLQIDADERVTAELAEEIGISVKVEVNIPFVAYRIQRRDFFQGTWLKHVQNTRFYIRLFQPDKIHFERLINPVTIVDGQTGELTGYLDHYPFSKGINHWINRHNKYSSFESREIYESQLNKEGISLSKAIFSESKQVRRFYQKKIFYKLPARPLIKFIILYFFKCGFLDGRSGFTYALLQCFYEYIILLKVNELNMNKSITK</sequence>
<name>B0C9Z1_ACAM1</name>
<dbReference type="PANTHER" id="PTHR43630:SF2">
    <property type="entry name" value="GLYCOSYLTRANSFERASE"/>
    <property type="match status" value="1"/>
</dbReference>
<dbReference type="eggNOG" id="COG0463">
    <property type="taxonomic scope" value="Bacteria"/>
</dbReference>
<keyword evidence="2" id="KW-0808">Transferase</keyword>
<dbReference type="InterPro" id="IPR029044">
    <property type="entry name" value="Nucleotide-diphossugar_trans"/>
</dbReference>
<dbReference type="CDD" id="cd02511">
    <property type="entry name" value="Beta4Glucosyltransferase"/>
    <property type="match status" value="1"/>
</dbReference>
<dbReference type="Proteomes" id="UP000000268">
    <property type="component" value="Chromosome"/>
</dbReference>
<dbReference type="KEGG" id="amr:AM1_0373"/>
<dbReference type="Pfam" id="PF00535">
    <property type="entry name" value="Glycos_transf_2"/>
    <property type="match status" value="1"/>
</dbReference>
<gene>
    <name evidence="2" type="ordered locus">AM1_0373</name>
</gene>
<protein>
    <submittedName>
        <fullName evidence="2">Glycosyl transferase, family 2</fullName>
    </submittedName>
</protein>
<reference evidence="2 3" key="1">
    <citation type="journal article" date="2008" name="Proc. Natl. Acad. Sci. U.S.A.">
        <title>Niche adaptation and genome expansion in the chlorophyll d-producing cyanobacterium Acaryochloris marina.</title>
        <authorList>
            <person name="Swingley W.D."/>
            <person name="Chen M."/>
            <person name="Cheung P.C."/>
            <person name="Conrad A.L."/>
            <person name="Dejesa L.C."/>
            <person name="Hao J."/>
            <person name="Honchak B.M."/>
            <person name="Karbach L.E."/>
            <person name="Kurdoglu A."/>
            <person name="Lahiri S."/>
            <person name="Mastrian S.D."/>
            <person name="Miyashita H."/>
            <person name="Page L."/>
            <person name="Ramakrishna P."/>
            <person name="Satoh S."/>
            <person name="Sattley W.M."/>
            <person name="Shimada Y."/>
            <person name="Taylor H.L."/>
            <person name="Tomo T."/>
            <person name="Tsuchiya T."/>
            <person name="Wang Z.T."/>
            <person name="Raymond J."/>
            <person name="Mimuro M."/>
            <person name="Blankenship R.E."/>
            <person name="Touchman J.W."/>
        </authorList>
    </citation>
    <scope>NUCLEOTIDE SEQUENCE [LARGE SCALE GENOMIC DNA]</scope>
    <source>
        <strain evidence="3">MBIC 11017</strain>
    </source>
</reference>
<evidence type="ECO:0000259" key="1">
    <source>
        <dbReference type="Pfam" id="PF00535"/>
    </source>
</evidence>
<dbReference type="InterPro" id="IPR001173">
    <property type="entry name" value="Glyco_trans_2-like"/>
</dbReference>
<dbReference type="RefSeq" id="WP_012161041.1">
    <property type="nucleotide sequence ID" value="NC_009925.1"/>
</dbReference>
<dbReference type="GO" id="GO:0016740">
    <property type="term" value="F:transferase activity"/>
    <property type="evidence" value="ECO:0007669"/>
    <property type="project" value="UniProtKB-KW"/>
</dbReference>